<sequence>MVLMMSRLASLNSMAATTMTAPTAAYRLSSLHRKPAVLCAMTPHTVQLRRFAKKSAAAAPEPTTSAKEDAVPGPGDVVEGLNIYKDGSDVKLKPDEEYPDWVWKIHIPKPTLSELMTIVERNGPDALSPDLQRRLIREWNRARIKAKNSGEM</sequence>
<keyword evidence="5" id="KW-0687">Ribonucleoprotein</keyword>
<evidence type="ECO:0000256" key="8">
    <source>
        <dbReference type="SAM" id="MobiDB-lite"/>
    </source>
</evidence>
<dbReference type="EMBL" id="HBIZ01013197">
    <property type="protein sequence ID" value="CAE0755416.1"/>
    <property type="molecule type" value="Transcribed_RNA"/>
</dbReference>
<comment type="subcellular location">
    <subcellularLocation>
        <location evidence="1">Mitochondrion</location>
    </subcellularLocation>
</comment>
<evidence type="ECO:0000313" key="9">
    <source>
        <dbReference type="EMBL" id="CAE0755416.1"/>
    </source>
</evidence>
<evidence type="ECO:0000256" key="4">
    <source>
        <dbReference type="ARBA" id="ARBA00023128"/>
    </source>
</evidence>
<feature type="compositionally biased region" description="Low complexity" evidence="8">
    <location>
        <begin position="54"/>
        <end position="65"/>
    </location>
</feature>
<proteinExistence type="inferred from homology"/>
<keyword evidence="3" id="KW-0689">Ribosomal protein</keyword>
<evidence type="ECO:0000256" key="3">
    <source>
        <dbReference type="ARBA" id="ARBA00022980"/>
    </source>
</evidence>
<evidence type="ECO:0000256" key="6">
    <source>
        <dbReference type="ARBA" id="ARBA00033752"/>
    </source>
</evidence>
<gene>
    <name evidence="9" type="ORF">PCAR00345_LOCUS8003</name>
</gene>
<organism evidence="9">
    <name type="scientific">Chrysotila carterae</name>
    <name type="common">Marine alga</name>
    <name type="synonym">Syracosphaera carterae</name>
    <dbReference type="NCBI Taxonomy" id="13221"/>
    <lineage>
        <taxon>Eukaryota</taxon>
        <taxon>Haptista</taxon>
        <taxon>Haptophyta</taxon>
        <taxon>Prymnesiophyceae</taxon>
        <taxon>Isochrysidales</taxon>
        <taxon>Isochrysidaceae</taxon>
        <taxon>Chrysotila</taxon>
    </lineage>
</organism>
<keyword evidence="4" id="KW-0496">Mitochondrion</keyword>
<dbReference type="AlphaFoldDB" id="A0A7S4B612"/>
<protein>
    <recommendedName>
        <fullName evidence="7">Large ribosomal subunit protein mL54</fullName>
    </recommendedName>
</protein>
<dbReference type="Pfam" id="PF08561">
    <property type="entry name" value="Ribosomal_L37"/>
    <property type="match status" value="1"/>
</dbReference>
<reference evidence="9" key="1">
    <citation type="submission" date="2021-01" db="EMBL/GenBank/DDBJ databases">
        <authorList>
            <person name="Corre E."/>
            <person name="Pelletier E."/>
            <person name="Niang G."/>
            <person name="Scheremetjew M."/>
            <person name="Finn R."/>
            <person name="Kale V."/>
            <person name="Holt S."/>
            <person name="Cochrane G."/>
            <person name="Meng A."/>
            <person name="Brown T."/>
            <person name="Cohen L."/>
        </authorList>
    </citation>
    <scope>NUCLEOTIDE SEQUENCE</scope>
    <source>
        <strain evidence="9">CCMP645</strain>
    </source>
</reference>
<name>A0A7S4B612_CHRCT</name>
<evidence type="ECO:0000256" key="7">
    <source>
        <dbReference type="ARBA" id="ARBA00035179"/>
    </source>
</evidence>
<evidence type="ECO:0000256" key="1">
    <source>
        <dbReference type="ARBA" id="ARBA00004173"/>
    </source>
</evidence>
<accession>A0A7S4B612</accession>
<dbReference type="GO" id="GO:0003735">
    <property type="term" value="F:structural constituent of ribosome"/>
    <property type="evidence" value="ECO:0007669"/>
    <property type="project" value="TreeGrafter"/>
</dbReference>
<dbReference type="PANTHER" id="PTHR28595">
    <property type="entry name" value="39S RIBOSOMAL PROTEIN L54, MITOCHONDRIAL"/>
    <property type="match status" value="1"/>
</dbReference>
<evidence type="ECO:0000256" key="2">
    <source>
        <dbReference type="ARBA" id="ARBA00022946"/>
    </source>
</evidence>
<keyword evidence="2" id="KW-0809">Transit peptide</keyword>
<feature type="region of interest" description="Disordered" evidence="8">
    <location>
        <begin position="52"/>
        <end position="74"/>
    </location>
</feature>
<comment type="similarity">
    <text evidence="6">Belongs to the mitochondrion-specific ribosomal protein mL54 family.</text>
</comment>
<evidence type="ECO:0000256" key="5">
    <source>
        <dbReference type="ARBA" id="ARBA00023274"/>
    </source>
</evidence>
<dbReference type="PANTHER" id="PTHR28595:SF1">
    <property type="entry name" value="LARGE RIBOSOMAL SUBUNIT PROTEIN ML54"/>
    <property type="match status" value="1"/>
</dbReference>
<dbReference type="GO" id="GO:0005762">
    <property type="term" value="C:mitochondrial large ribosomal subunit"/>
    <property type="evidence" value="ECO:0007669"/>
    <property type="project" value="TreeGrafter"/>
</dbReference>
<dbReference type="InterPro" id="IPR013870">
    <property type="entry name" value="Ribosomal_mL54"/>
</dbReference>